<dbReference type="AlphaFoldDB" id="A0A1H8EYS2"/>
<dbReference type="Proteomes" id="UP000198942">
    <property type="component" value="Unassembled WGS sequence"/>
</dbReference>
<keyword evidence="2" id="KW-1185">Reference proteome</keyword>
<accession>A0A1H8EYS2</accession>
<dbReference type="EMBL" id="FOCL01000002">
    <property type="protein sequence ID" value="SEN24615.1"/>
    <property type="molecule type" value="Genomic_DNA"/>
</dbReference>
<sequence length="100" mass="11247">MNAKGLNYKLFKSLSEMDLKNTQIDVSFMPLSSRYGSAIIENKVTKQVYYCKFVAIDSKYRITAVMTKGRSWFGPESHLMAVRMLAAPSSEVSVLKVVSN</sequence>
<dbReference type="STRING" id="551995.SAMN05192574_102895"/>
<gene>
    <name evidence="1" type="ORF">SAMN05192574_102895</name>
</gene>
<proteinExistence type="predicted"/>
<name>A0A1H8EYS2_9SPHI</name>
<evidence type="ECO:0000313" key="2">
    <source>
        <dbReference type="Proteomes" id="UP000198942"/>
    </source>
</evidence>
<evidence type="ECO:0000313" key="1">
    <source>
        <dbReference type="EMBL" id="SEN24615.1"/>
    </source>
</evidence>
<reference evidence="2" key="1">
    <citation type="submission" date="2016-10" db="EMBL/GenBank/DDBJ databases">
        <authorList>
            <person name="Varghese N."/>
            <person name="Submissions S."/>
        </authorList>
    </citation>
    <scope>NUCLEOTIDE SEQUENCE [LARGE SCALE GENOMIC DNA]</scope>
    <source>
        <strain evidence="2">Gh-48</strain>
    </source>
</reference>
<organism evidence="1 2">
    <name type="scientific">Mucilaginibacter gossypiicola</name>
    <dbReference type="NCBI Taxonomy" id="551995"/>
    <lineage>
        <taxon>Bacteria</taxon>
        <taxon>Pseudomonadati</taxon>
        <taxon>Bacteroidota</taxon>
        <taxon>Sphingobacteriia</taxon>
        <taxon>Sphingobacteriales</taxon>
        <taxon>Sphingobacteriaceae</taxon>
        <taxon>Mucilaginibacter</taxon>
    </lineage>
</organism>
<protein>
    <submittedName>
        <fullName evidence="1">Uncharacterized protein</fullName>
    </submittedName>
</protein>